<dbReference type="Proteomes" id="UP000008550">
    <property type="component" value="Chromosome"/>
</dbReference>
<dbReference type="KEGG" id="hmo:HM1_3078"/>
<dbReference type="HOGENOM" id="CLU_041406_0_0_9"/>
<dbReference type="RefSeq" id="WP_012284057.1">
    <property type="nucleotide sequence ID" value="NC_010337.2"/>
</dbReference>
<gene>
    <name evidence="1" type="ORF">HM1_3078</name>
</gene>
<dbReference type="eggNOG" id="COG1192">
    <property type="taxonomic scope" value="Bacteria"/>
</dbReference>
<dbReference type="EMBL" id="CP000930">
    <property type="protein sequence ID" value="ABZ85583.1"/>
    <property type="molecule type" value="Genomic_DNA"/>
</dbReference>
<accession>B0TEA1</accession>
<dbReference type="STRING" id="498761.HM1_3078"/>
<proteinExistence type="predicted"/>
<reference evidence="1 2" key="1">
    <citation type="journal article" date="2008" name="J. Bacteriol.">
        <title>The genome of Heliobacterium modesticaldum, a phototrophic representative of the Firmicutes containing the simplest photosynthetic apparatus.</title>
        <authorList>
            <person name="Sattley W.M."/>
            <person name="Madigan M.T."/>
            <person name="Swingley W.D."/>
            <person name="Cheung P.C."/>
            <person name="Clocksin K.M."/>
            <person name="Conrad A.L."/>
            <person name="Dejesa L.C."/>
            <person name="Honchak B.M."/>
            <person name="Jung D.O."/>
            <person name="Karbach L.E."/>
            <person name="Kurdoglu A."/>
            <person name="Lahiri S."/>
            <person name="Mastrian S.D."/>
            <person name="Page L.E."/>
            <person name="Taylor H.L."/>
            <person name="Wang Z.T."/>
            <person name="Raymond J."/>
            <person name="Chen M."/>
            <person name="Blankenship R.E."/>
            <person name="Touchman J.W."/>
        </authorList>
    </citation>
    <scope>NUCLEOTIDE SEQUENCE [LARGE SCALE GENOMIC DNA]</scope>
    <source>
        <strain evidence="2">ATCC 51547 / Ice1</strain>
    </source>
</reference>
<dbReference type="InterPro" id="IPR059206">
    <property type="entry name" value="Sll1717-like"/>
</dbReference>
<organism evidence="1 2">
    <name type="scientific">Heliobacterium modesticaldum (strain ATCC 51547 / Ice1)</name>
    <dbReference type="NCBI Taxonomy" id="498761"/>
    <lineage>
        <taxon>Bacteria</taxon>
        <taxon>Bacillati</taxon>
        <taxon>Bacillota</taxon>
        <taxon>Clostridia</taxon>
        <taxon>Eubacteriales</taxon>
        <taxon>Heliobacteriaceae</taxon>
        <taxon>Heliomicrobium</taxon>
    </lineage>
</organism>
<dbReference type="NCBIfam" id="NF047389">
    <property type="entry name" value="ATPase_Sll1717"/>
    <property type="match status" value="1"/>
</dbReference>
<name>B0TEA1_HELMI</name>
<keyword evidence="2" id="KW-1185">Reference proteome</keyword>
<dbReference type="AlphaFoldDB" id="B0TEA1"/>
<protein>
    <submittedName>
        <fullName evidence="1">Uncharacterized protein</fullName>
    </submittedName>
</protein>
<sequence>MMTGAEKKVLLELISGIAKGGGAAEHEVDDDPLFLRNFLPLQDHRRALDPDTLLILGGRGTGKTELFRLLTSSVRRSALGSVMKSRALPDLEQTNWIAGFGNTKQREKKFPTPDSIEQFSIDADRLDWRAFWIGLMIGSLLQMEEEQQEKVGLSAILRSDRLPNQLRELLKNRLPELSLWAQSVKKQLESLNGLLDQLDDQLIQVDRWLFISYDQLDRLVLSYAGLAAPIRELLAFWLDRWGRWERIRPKIFLRTDLFREEFLAFPDASKLKAHQIRLEWSTPWLYQLLTKRLANSGSKMYTYLKQVPSLIVSRDDELGWMPGNDESAYQKMMTMMIGEFMGANPRKGNTFRWIPNHLQDADGRIAPRSFLKLFSLAAERELEKFQPENLPENRLLLPLDLQGALMETSMDRIRELLEEYPWLKALQESLAGLEVPAERKVFIQAIRKTKWDDKKENKPPAAKPEDIFAYLMQLGIVENRSDGRVNVPEIYLYGFQLKRRGGIKRPK</sequence>
<evidence type="ECO:0000313" key="2">
    <source>
        <dbReference type="Proteomes" id="UP000008550"/>
    </source>
</evidence>
<evidence type="ECO:0000313" key="1">
    <source>
        <dbReference type="EMBL" id="ABZ85583.1"/>
    </source>
</evidence>